<dbReference type="EMBL" id="VYDA01000552">
    <property type="protein sequence ID" value="MYH63134.1"/>
    <property type="molecule type" value="Genomic_DNA"/>
</dbReference>
<sequence length="75" mass="8515">MGMQKVKFSSQASPEVLSALREIARGEGRHFQAVLQEAMEEYIANRSQETPRAEVMAHFRASVERNRLLGELLAR</sequence>
<accession>A0A6B1GAP1</accession>
<name>A0A6B1GAP1_9CHLR</name>
<dbReference type="AlphaFoldDB" id="A0A6B1GAP1"/>
<proteinExistence type="predicted"/>
<gene>
    <name evidence="1" type="ORF">F4148_15705</name>
</gene>
<protein>
    <recommendedName>
        <fullName evidence="2">Ribbon-helix-helix protein, CopG family</fullName>
    </recommendedName>
</protein>
<organism evidence="1">
    <name type="scientific">Caldilineaceae bacterium SB0675_bin_29</name>
    <dbReference type="NCBI Taxonomy" id="2605266"/>
    <lineage>
        <taxon>Bacteria</taxon>
        <taxon>Bacillati</taxon>
        <taxon>Chloroflexota</taxon>
        <taxon>Caldilineae</taxon>
        <taxon>Caldilineales</taxon>
        <taxon>Caldilineaceae</taxon>
    </lineage>
</organism>
<comment type="caution">
    <text evidence="1">The sequence shown here is derived from an EMBL/GenBank/DDBJ whole genome shotgun (WGS) entry which is preliminary data.</text>
</comment>
<reference evidence="1" key="1">
    <citation type="submission" date="2019-09" db="EMBL/GenBank/DDBJ databases">
        <title>Characterisation of the sponge microbiome using genome-centric metagenomics.</title>
        <authorList>
            <person name="Engelberts J.P."/>
            <person name="Robbins S.J."/>
            <person name="De Goeij J.M."/>
            <person name="Aranda M."/>
            <person name="Bell S.C."/>
            <person name="Webster N.S."/>
        </authorList>
    </citation>
    <scope>NUCLEOTIDE SEQUENCE</scope>
    <source>
        <strain evidence="1">SB0675_bin_29</strain>
    </source>
</reference>
<evidence type="ECO:0000313" key="1">
    <source>
        <dbReference type="EMBL" id="MYH63134.1"/>
    </source>
</evidence>
<evidence type="ECO:0008006" key="2">
    <source>
        <dbReference type="Google" id="ProtNLM"/>
    </source>
</evidence>